<evidence type="ECO:0000256" key="1">
    <source>
        <dbReference type="SAM" id="MobiDB-lite"/>
    </source>
</evidence>
<evidence type="ECO:0000313" key="3">
    <source>
        <dbReference type="Proteomes" id="UP001153712"/>
    </source>
</evidence>
<proteinExistence type="predicted"/>
<dbReference type="Proteomes" id="UP001153712">
    <property type="component" value="Chromosome 11"/>
</dbReference>
<protein>
    <submittedName>
        <fullName evidence="2">Uncharacterized protein</fullName>
    </submittedName>
</protein>
<keyword evidence="3" id="KW-1185">Reference proteome</keyword>
<accession>A0A9N9TCU6</accession>
<reference evidence="2" key="1">
    <citation type="submission" date="2022-01" db="EMBL/GenBank/DDBJ databases">
        <authorList>
            <person name="King R."/>
        </authorList>
    </citation>
    <scope>NUCLEOTIDE SEQUENCE</scope>
</reference>
<dbReference type="EMBL" id="OU900104">
    <property type="protein sequence ID" value="CAG9855889.1"/>
    <property type="molecule type" value="Genomic_DNA"/>
</dbReference>
<organism evidence="2 3">
    <name type="scientific">Phyllotreta striolata</name>
    <name type="common">Striped flea beetle</name>
    <name type="synonym">Crioceris striolata</name>
    <dbReference type="NCBI Taxonomy" id="444603"/>
    <lineage>
        <taxon>Eukaryota</taxon>
        <taxon>Metazoa</taxon>
        <taxon>Ecdysozoa</taxon>
        <taxon>Arthropoda</taxon>
        <taxon>Hexapoda</taxon>
        <taxon>Insecta</taxon>
        <taxon>Pterygota</taxon>
        <taxon>Neoptera</taxon>
        <taxon>Endopterygota</taxon>
        <taxon>Coleoptera</taxon>
        <taxon>Polyphaga</taxon>
        <taxon>Cucujiformia</taxon>
        <taxon>Chrysomeloidea</taxon>
        <taxon>Chrysomelidae</taxon>
        <taxon>Galerucinae</taxon>
        <taxon>Alticini</taxon>
        <taxon>Phyllotreta</taxon>
    </lineage>
</organism>
<evidence type="ECO:0000313" key="2">
    <source>
        <dbReference type="EMBL" id="CAG9855889.1"/>
    </source>
</evidence>
<feature type="region of interest" description="Disordered" evidence="1">
    <location>
        <begin position="689"/>
        <end position="713"/>
    </location>
</feature>
<dbReference type="OrthoDB" id="6375147at2759"/>
<sequence>MYNSVIGCRSESCINNVKLSLNCTKDYATSTTRSRRSDHYAKPPKLPGQACSLDDVSTDPWGASRSGHANRNLLQQRSSLRRTRSLAVSIGEDCPQKRLPQLIPRAKLIKVNNRYKGLSADNLTQNIHDFVHYQESSYFDKRSNSKQNPLHSYVSLQNIHENFDCNNNASSSGNTYRELSLPNYYPDVKYDTDNTDDLSCLSLENSSRIKESISYDENIVLTTNKNLYEESKPKTIRNPTPYNENYGTINPVKAESQPVEEIDSNLDEINLKIENITKTLLEVKGIDSNPEQYKTVVEVTPQESTDRTHGHNYLKEFLETQKGSKKPLQNFITKKLSNLSIRKNSSSNLTEHQYYSLPDISIGKNLRKCEKIDRKLRKCSKKESSSKENRFIINIGSHFDLSSEGNAAPPDFELKIAKIPKKSTPKEQEEFVEAIKKLKNSLNENLLNDNEKIDEMKNHWNNAEKCKIVDATAKTEKTPNKVELTKRLFEPQQQENTNKLSPNIKETCSYFENKNSSFYNHHNDDKFQSLCPNSVEIISGKPQDQEQDHSLQQPPEFDHVRYKIIKSDLFQKNNKIIADKNCDDSKPQFDDLIRYLRDYSFQELLVDNNIVIIEPIRSKIPYEPSSCVKSVKNISTSIRNNQTNDNTSKSSLNRKFYYHPIRVNKEVNEEELPSPDTVRQVRQLFEKRTKATNPAKDIRSSTSTTDSNYSTDFDSQENLYDSIDNNEDIYSEYVSEDILKKIREKGTSVTYYGGRIVDKNTGQSVLTKSIMDEIHYNEKRCTECVKFKILKSNSCASRLELVGTRDGKGREKEGKTARSHPKIIGEERKVSQWKDLGDQNSRKVYSNFFECDKIKGNSAKKIEDMEFEPYEIA</sequence>
<gene>
    <name evidence="2" type="ORF">PHYEVI_LOCUS2324</name>
</gene>
<name>A0A9N9TCU6_PHYSR</name>
<dbReference type="AlphaFoldDB" id="A0A9N9TCU6"/>
<feature type="compositionally biased region" description="Low complexity" evidence="1">
    <location>
        <begin position="700"/>
        <end position="713"/>
    </location>
</feature>